<organism evidence="1 2">
    <name type="scientific">Achromobacter denitrificans</name>
    <name type="common">Alcaligenes denitrificans</name>
    <dbReference type="NCBI Taxonomy" id="32002"/>
    <lineage>
        <taxon>Bacteria</taxon>
        <taxon>Pseudomonadati</taxon>
        <taxon>Pseudomonadota</taxon>
        <taxon>Betaproteobacteria</taxon>
        <taxon>Burkholderiales</taxon>
        <taxon>Alcaligenaceae</taxon>
        <taxon>Achromobacter</taxon>
    </lineage>
</organism>
<proteinExistence type="predicted"/>
<evidence type="ECO:0000313" key="1">
    <source>
        <dbReference type="EMBL" id="XAN19419.1"/>
    </source>
</evidence>
<dbReference type="EMBL" id="CP154792">
    <property type="protein sequence ID" value="XAN19419.1"/>
    <property type="molecule type" value="Genomic_DNA"/>
</dbReference>
<sequence length="195" mass="21703">MTNPNNAAQAVDQEIEAIMEQAQVFASAWSFLGGPFDNGSGLETAEREKANLRALLYKLRAPVAVRQSWPRAGKLEIECDPDRFGAAHWHITDGFHHAIGATPNEALNRFYHHIANAPVAGEAVACLRRRREGSEWGHWTPATVEDGQRVTGLRSWQVRWLVDAAPQACMALVEIRLPYGTPISGWLELPWRDDG</sequence>
<protein>
    <submittedName>
        <fullName evidence="1">Uncharacterized protein</fullName>
    </submittedName>
</protein>
<name>A0ABZ3GDZ1_ACHDE</name>
<gene>
    <name evidence="1" type="ORF">AAIK43_15585</name>
</gene>
<dbReference type="Proteomes" id="UP001446337">
    <property type="component" value="Chromosome"/>
</dbReference>
<dbReference type="RefSeq" id="WP_241049015.1">
    <property type="nucleotide sequence ID" value="NZ_CP154792.1"/>
</dbReference>
<reference evidence="1 2" key="1">
    <citation type="submission" date="2024-05" db="EMBL/GenBank/DDBJ databases">
        <title>Achromobacter denitrificans. BP1, complete genome.</title>
        <authorList>
            <person name="Zhang B."/>
        </authorList>
    </citation>
    <scope>NUCLEOTIDE SEQUENCE [LARGE SCALE GENOMIC DNA]</scope>
    <source>
        <strain evidence="1 2">BP1</strain>
    </source>
</reference>
<keyword evidence="2" id="KW-1185">Reference proteome</keyword>
<evidence type="ECO:0000313" key="2">
    <source>
        <dbReference type="Proteomes" id="UP001446337"/>
    </source>
</evidence>
<accession>A0ABZ3GDZ1</accession>